<keyword evidence="2" id="KW-1185">Reference proteome</keyword>
<organism evidence="1 2">
    <name type="scientific">Mytilus coruscus</name>
    <name type="common">Sea mussel</name>
    <dbReference type="NCBI Taxonomy" id="42192"/>
    <lineage>
        <taxon>Eukaryota</taxon>
        <taxon>Metazoa</taxon>
        <taxon>Spiralia</taxon>
        <taxon>Lophotrochozoa</taxon>
        <taxon>Mollusca</taxon>
        <taxon>Bivalvia</taxon>
        <taxon>Autobranchia</taxon>
        <taxon>Pteriomorphia</taxon>
        <taxon>Mytilida</taxon>
        <taxon>Mytiloidea</taxon>
        <taxon>Mytilidae</taxon>
        <taxon>Mytilinae</taxon>
        <taxon>Mytilus</taxon>
    </lineage>
</organism>
<gene>
    <name evidence="1" type="ORF">MCOR_16185</name>
</gene>
<evidence type="ECO:0000313" key="2">
    <source>
        <dbReference type="Proteomes" id="UP000507470"/>
    </source>
</evidence>
<dbReference type="OrthoDB" id="6151876at2759"/>
<sequence length="499" mass="58503">MPDNITQNISTELYCYMCNHIVGTEDHVKQIRLLNAVRDNLKFNEKVTTITSGSFGEGLQMRGSDLDIMYVFRNVEVYDVKPRFHPNISYLSMDTDDVKPGYTKLRLEYMSLFNDLERFRDDRYLSNTSWKQRFTNKSKNLSIHGPCISDRGGIYDYCFCLHCKTWVPPAVQWITRSNNAWPSYDVKRNQVSNFSASMQYFNMEQNRSFINTVEKTTNSCLLYFANAEFFVGTCSTFSQRSLFGRIIHMFFKMNNKLLDSSVKRGIEKTISCNQSSITYLYTYYMSMICSIRAQSIPLNSAYSNNKYQYRQYKSCLCTLLQNIYHDAVSGWLMLASFFYKTKQYAKSLSIIKYSISKCTFEKLFVSIDMSDIHHQLLKLKSLQKKSIVQLWKLFFVDHIRFNDYSVLIPDELLKEVDDRQIAIPSTAYAYFLNFLCHYHLNNVRQYQDTLQELQLVIDEKYLIGDMRVIDMAYNLLCVVFQLLGDTESASQAFSQSDEY</sequence>
<dbReference type="AlphaFoldDB" id="A0A6J8BC53"/>
<protein>
    <submittedName>
        <fullName evidence="1">Uncharacterized protein</fullName>
    </submittedName>
</protein>
<dbReference type="EMBL" id="CACVKT020002845">
    <property type="protein sequence ID" value="CAC5380209.1"/>
    <property type="molecule type" value="Genomic_DNA"/>
</dbReference>
<accession>A0A6J8BC53</accession>
<proteinExistence type="predicted"/>
<dbReference type="Proteomes" id="UP000507470">
    <property type="component" value="Unassembled WGS sequence"/>
</dbReference>
<name>A0A6J8BC53_MYTCO</name>
<reference evidence="1 2" key="1">
    <citation type="submission" date="2020-06" db="EMBL/GenBank/DDBJ databases">
        <authorList>
            <person name="Li R."/>
            <person name="Bekaert M."/>
        </authorList>
    </citation>
    <scope>NUCLEOTIDE SEQUENCE [LARGE SCALE GENOMIC DNA]</scope>
    <source>
        <strain evidence="2">wild</strain>
    </source>
</reference>
<evidence type="ECO:0000313" key="1">
    <source>
        <dbReference type="EMBL" id="CAC5380209.1"/>
    </source>
</evidence>